<name>A0ABR3Q034_9TREE</name>
<gene>
    <name evidence="7" type="ORF">Q8F55_004787</name>
</gene>
<evidence type="ECO:0000256" key="6">
    <source>
        <dbReference type="SAM" id="Phobius"/>
    </source>
</evidence>
<feature type="transmembrane region" description="Helical" evidence="6">
    <location>
        <begin position="334"/>
        <end position="354"/>
    </location>
</feature>
<evidence type="ECO:0000313" key="7">
    <source>
        <dbReference type="EMBL" id="KAL1407990.1"/>
    </source>
</evidence>
<feature type="transmembrane region" description="Helical" evidence="6">
    <location>
        <begin position="299"/>
        <end position="322"/>
    </location>
</feature>
<feature type="transmembrane region" description="Helical" evidence="6">
    <location>
        <begin position="360"/>
        <end position="379"/>
    </location>
</feature>
<keyword evidence="2" id="KW-0813">Transport</keyword>
<comment type="caution">
    <text evidence="7">The sequence shown here is derived from an EMBL/GenBank/DDBJ whole genome shotgun (WGS) entry which is preliminary data.</text>
</comment>
<protein>
    <recommendedName>
        <fullName evidence="9">Major facilitator superfamily (MFS) profile domain-containing protein</fullName>
    </recommendedName>
</protein>
<keyword evidence="3 6" id="KW-0812">Transmembrane</keyword>
<dbReference type="GeneID" id="95985830"/>
<dbReference type="PANTHER" id="PTHR43791:SF59">
    <property type="entry name" value="TRANSPORTER, PUTATIVE (AFU_ORTHOLOGUE AFUA_1G06550)-RELATED"/>
    <property type="match status" value="1"/>
</dbReference>
<feature type="transmembrane region" description="Helical" evidence="6">
    <location>
        <begin position="455"/>
        <end position="478"/>
    </location>
</feature>
<evidence type="ECO:0000256" key="3">
    <source>
        <dbReference type="ARBA" id="ARBA00022692"/>
    </source>
</evidence>
<comment type="subcellular location">
    <subcellularLocation>
        <location evidence="1">Membrane</location>
        <topology evidence="1">Multi-pass membrane protein</topology>
    </subcellularLocation>
</comment>
<dbReference type="RefSeq" id="XP_069207934.1">
    <property type="nucleotide sequence ID" value="XM_069353292.1"/>
</dbReference>
<dbReference type="InterPro" id="IPR036259">
    <property type="entry name" value="MFS_trans_sf"/>
</dbReference>
<feature type="transmembrane region" description="Helical" evidence="6">
    <location>
        <begin position="391"/>
        <end position="411"/>
    </location>
</feature>
<dbReference type="PANTHER" id="PTHR43791">
    <property type="entry name" value="PERMEASE-RELATED"/>
    <property type="match status" value="1"/>
</dbReference>
<evidence type="ECO:0000256" key="1">
    <source>
        <dbReference type="ARBA" id="ARBA00004141"/>
    </source>
</evidence>
<proteinExistence type="predicted"/>
<accession>A0ABR3Q034</accession>
<evidence type="ECO:0000256" key="2">
    <source>
        <dbReference type="ARBA" id="ARBA00022448"/>
    </source>
</evidence>
<dbReference type="InterPro" id="IPR011701">
    <property type="entry name" value="MFS"/>
</dbReference>
<keyword evidence="4 6" id="KW-1133">Transmembrane helix</keyword>
<evidence type="ECO:0000313" key="8">
    <source>
        <dbReference type="Proteomes" id="UP001565368"/>
    </source>
</evidence>
<evidence type="ECO:0000256" key="5">
    <source>
        <dbReference type="ARBA" id="ARBA00023136"/>
    </source>
</evidence>
<evidence type="ECO:0008006" key="9">
    <source>
        <dbReference type="Google" id="ProtNLM"/>
    </source>
</evidence>
<feature type="transmembrane region" description="Helical" evidence="6">
    <location>
        <begin position="199"/>
        <end position="218"/>
    </location>
</feature>
<dbReference type="SUPFAM" id="SSF103473">
    <property type="entry name" value="MFS general substrate transporter"/>
    <property type="match status" value="1"/>
</dbReference>
<dbReference type="Proteomes" id="UP001565368">
    <property type="component" value="Unassembled WGS sequence"/>
</dbReference>
<reference evidence="7 8" key="1">
    <citation type="submission" date="2023-08" db="EMBL/GenBank/DDBJ databases">
        <title>Annotated Genome Sequence of Vanrija albida AlHP1.</title>
        <authorList>
            <person name="Herzog R."/>
        </authorList>
    </citation>
    <scope>NUCLEOTIDE SEQUENCE [LARGE SCALE GENOMIC DNA]</scope>
    <source>
        <strain evidence="7 8">AlHP1</strain>
    </source>
</reference>
<dbReference type="Pfam" id="PF07690">
    <property type="entry name" value="MFS_1"/>
    <property type="match status" value="1"/>
</dbReference>
<feature type="transmembrane region" description="Helical" evidence="6">
    <location>
        <begin position="134"/>
        <end position="154"/>
    </location>
</feature>
<sequence>MPAVKEHHSDDKLPVGDHLEQVEDLESAKGPKYKANTQLDDAARILAEAGTVEASLEDRKRVLRRIDIYVCIPMCLVYFLQQLDKSSLSYAAVFDLQKETNLHGTQFSWLTSVVYIMQLVTQPLSSYSLIAFPVKYWVVFNMVSWSIVTASTGAAKNFTGLVICRLLLGFFEATILPSCVLITQMWWTRREQSYRTIAYQIANSMAAIWGPLLSYGIGHVNSGIRPYQGIFLFMGCLSLALAPVVWWLLPNSPTTARFLRHGNDRLIALERLRENNTGTKSSKFNWAQVWETYRDPKTWMWAGMFICCSTPSGGFGTFGGLITKGFGFNSFHSVLMQMPTGVIGIIVLLISIYVTNRYKLRFPVVAVLCIFPIAGGTALTQVSRKNTNGLLASYYVAQMFTGLQPLLFSWANLNAAGTTKRVVTTATMFVFQCAGNVIGPQVYLSHEAPVYLTGLYVDIACWCMLLILALSMGVYLNVLNKRKEAQRVAMGLPANLKDMSIMTTEEADAYRKELSARLAAEGFDESRLWGQAFDDMTDFENPMFAYVL</sequence>
<keyword evidence="5 6" id="KW-0472">Membrane</keyword>
<feature type="transmembrane region" description="Helical" evidence="6">
    <location>
        <begin position="230"/>
        <end position="249"/>
    </location>
</feature>
<evidence type="ECO:0000256" key="4">
    <source>
        <dbReference type="ARBA" id="ARBA00022989"/>
    </source>
</evidence>
<dbReference type="EMBL" id="JBBXJM010000004">
    <property type="protein sequence ID" value="KAL1407990.1"/>
    <property type="molecule type" value="Genomic_DNA"/>
</dbReference>
<organism evidence="7 8">
    <name type="scientific">Vanrija albida</name>
    <dbReference type="NCBI Taxonomy" id="181172"/>
    <lineage>
        <taxon>Eukaryota</taxon>
        <taxon>Fungi</taxon>
        <taxon>Dikarya</taxon>
        <taxon>Basidiomycota</taxon>
        <taxon>Agaricomycotina</taxon>
        <taxon>Tremellomycetes</taxon>
        <taxon>Trichosporonales</taxon>
        <taxon>Trichosporonaceae</taxon>
        <taxon>Vanrija</taxon>
    </lineage>
</organism>
<dbReference type="Gene3D" id="1.20.1250.20">
    <property type="entry name" value="MFS general substrate transporter like domains"/>
    <property type="match status" value="2"/>
</dbReference>
<keyword evidence="8" id="KW-1185">Reference proteome</keyword>
<feature type="transmembrane region" description="Helical" evidence="6">
    <location>
        <begin position="166"/>
        <end position="187"/>
    </location>
</feature>